<accession>A0ABV2QLU6</accession>
<evidence type="ECO:0000313" key="3">
    <source>
        <dbReference type="Proteomes" id="UP001549257"/>
    </source>
</evidence>
<name>A0ABV2QLU6_9MICO</name>
<feature type="chain" id="PRO_5047222601" evidence="1">
    <location>
        <begin position="25"/>
        <end position="139"/>
    </location>
</feature>
<evidence type="ECO:0000256" key="1">
    <source>
        <dbReference type="SAM" id="SignalP"/>
    </source>
</evidence>
<keyword evidence="3" id="KW-1185">Reference proteome</keyword>
<feature type="signal peptide" evidence="1">
    <location>
        <begin position="1"/>
        <end position="24"/>
    </location>
</feature>
<dbReference type="RefSeq" id="WP_354024184.1">
    <property type="nucleotide sequence ID" value="NZ_JBEPSJ010000001.1"/>
</dbReference>
<evidence type="ECO:0000313" key="2">
    <source>
        <dbReference type="EMBL" id="MET4582029.1"/>
    </source>
</evidence>
<dbReference type="Proteomes" id="UP001549257">
    <property type="component" value="Unassembled WGS sequence"/>
</dbReference>
<reference evidence="2 3" key="1">
    <citation type="submission" date="2024-06" db="EMBL/GenBank/DDBJ databases">
        <title>Sorghum-associated microbial communities from plants grown in Nebraska, USA.</title>
        <authorList>
            <person name="Schachtman D."/>
        </authorList>
    </citation>
    <scope>NUCLEOTIDE SEQUENCE [LARGE SCALE GENOMIC DNA]</scope>
    <source>
        <strain evidence="2 3">2857</strain>
    </source>
</reference>
<gene>
    <name evidence="2" type="ORF">ABIE21_001519</name>
</gene>
<keyword evidence="1" id="KW-0732">Signal</keyword>
<dbReference type="EMBL" id="JBEPSJ010000001">
    <property type="protein sequence ID" value="MET4582029.1"/>
    <property type="molecule type" value="Genomic_DNA"/>
</dbReference>
<organism evidence="2 3">
    <name type="scientific">Conyzicola nivalis</name>
    <dbReference type="NCBI Taxonomy" id="1477021"/>
    <lineage>
        <taxon>Bacteria</taxon>
        <taxon>Bacillati</taxon>
        <taxon>Actinomycetota</taxon>
        <taxon>Actinomycetes</taxon>
        <taxon>Micrococcales</taxon>
        <taxon>Microbacteriaceae</taxon>
        <taxon>Conyzicola</taxon>
    </lineage>
</organism>
<proteinExistence type="predicted"/>
<sequence length="139" mass="14378">MPTRKQILSILAASAAFVAAAVVAANLNHLETTKSDLRQNLTAEAVTGVTVAWVTDFDAELGDDKVVGAHLKPTDGTILENSTVDLTIVDADGLALGTMSSDDGGVTWSDLDETIPADGTLVASVVINDRETVAAISTR</sequence>
<comment type="caution">
    <text evidence="2">The sequence shown here is derived from an EMBL/GenBank/DDBJ whole genome shotgun (WGS) entry which is preliminary data.</text>
</comment>
<protein>
    <submittedName>
        <fullName evidence="2">Uncharacterized protein</fullName>
    </submittedName>
</protein>